<comment type="caution">
    <text evidence="5">The sequence shown here is derived from an EMBL/GenBank/DDBJ whole genome shotgun (WGS) entry which is preliminary data.</text>
</comment>
<feature type="signal peptide" evidence="4">
    <location>
        <begin position="1"/>
        <end position="33"/>
    </location>
</feature>
<evidence type="ECO:0000256" key="1">
    <source>
        <dbReference type="ARBA" id="ARBA00022737"/>
    </source>
</evidence>
<keyword evidence="2 3" id="KW-0802">TPR repeat</keyword>
<dbReference type="RefSeq" id="WP_269331832.1">
    <property type="nucleotide sequence ID" value="NZ_JAMZFT010000001.1"/>
</dbReference>
<dbReference type="Proteomes" id="UP001055804">
    <property type="component" value="Unassembled WGS sequence"/>
</dbReference>
<evidence type="ECO:0000256" key="3">
    <source>
        <dbReference type="PROSITE-ProRule" id="PRU00339"/>
    </source>
</evidence>
<evidence type="ECO:0000313" key="6">
    <source>
        <dbReference type="Proteomes" id="UP001055804"/>
    </source>
</evidence>
<dbReference type="InterPro" id="IPR002885">
    <property type="entry name" value="PPR_rpt"/>
</dbReference>
<name>A0A9J6PIJ7_9PROT</name>
<dbReference type="EMBL" id="JAMZFT010000001">
    <property type="protein sequence ID" value="MCP1335906.1"/>
    <property type="molecule type" value="Genomic_DNA"/>
</dbReference>
<reference evidence="5" key="1">
    <citation type="submission" date="2022-06" db="EMBL/GenBank/DDBJ databases">
        <title>Isolation and Genomics of Futiania mangrovii gen. nov., sp. nov., a Rare and Metabolically-versatile member in the Class Alphaproteobacteria.</title>
        <authorList>
            <person name="Liu L."/>
            <person name="Huang W.-C."/>
            <person name="Pan J."/>
            <person name="Li J."/>
            <person name="Huang Y."/>
            <person name="Du H."/>
            <person name="Liu Y."/>
            <person name="Li M."/>
        </authorList>
    </citation>
    <scope>NUCLEOTIDE SEQUENCE</scope>
    <source>
        <strain evidence="5">FT118</strain>
    </source>
</reference>
<keyword evidence="4" id="KW-0732">Signal</keyword>
<gene>
    <name evidence="5" type="primary">prsT</name>
    <name evidence="5" type="ORF">NJQ99_05745</name>
</gene>
<dbReference type="InterPro" id="IPR006311">
    <property type="entry name" value="TAT_signal"/>
</dbReference>
<feature type="repeat" description="TPR" evidence="3">
    <location>
        <begin position="208"/>
        <end position="241"/>
    </location>
</feature>
<organism evidence="5 6">
    <name type="scientific">Futiania mangrovi</name>
    <dbReference type="NCBI Taxonomy" id="2959716"/>
    <lineage>
        <taxon>Bacteria</taxon>
        <taxon>Pseudomonadati</taxon>
        <taxon>Pseudomonadota</taxon>
        <taxon>Alphaproteobacteria</taxon>
        <taxon>Futianiales</taxon>
        <taxon>Futianiaceae</taxon>
        <taxon>Futiania</taxon>
    </lineage>
</organism>
<dbReference type="InterPro" id="IPR014266">
    <property type="entry name" value="PEP-CTERM_TPR_PrsT"/>
</dbReference>
<protein>
    <submittedName>
        <fullName evidence="5">PEP-CTERM system TPR-repeat protein PrsT</fullName>
    </submittedName>
</protein>
<dbReference type="InterPro" id="IPR011990">
    <property type="entry name" value="TPR-like_helical_dom_sf"/>
</dbReference>
<sequence>MTDHSSLTRRPLRAATLALAALLATTSMTPAFAAVDASSVRYYQEALEEVDKGNVDAAIIQLRNALQRDPENHDARQLLGKLQLQRGDAVSAEKELSRVIEKRPTDEAEALLGRALLAQGRYEETIRRVTPDGLDTESTIAKHAVLGEAYLAKQDFAKAEELYNRIVELDPKSVQGQYGLARVYTLGRQLQKAERQIDELLRDHPEHGPAWMVRGELAMAKEDRHMALFSFNKAIELMPRDVNGYIARARAYLMNNQITQAREDANRVIELRPNNALGYYLLSAAAFAEGDTVAADQAYIRVAEQLRDFPPALLLGALIKFKMGDFAQSEQLMTRYVNSEPGNMAARRALAIVRLRVDSPQAAIDLLEPIVRDSPTDVSSMQALASAYTRVGQYDKADAMYRRIREVGRPQDIRRAEAAQMLLCEGGELSPAAAEACSGMLRDDLGKDILLVLDYINTGDLDRALAEAEKLQTSNPDSELVLQTLAGVHVARKDTGKAREILSAALEKNPDFTSAVDLMEALDKREGRTGEIEGRLQSLISRSPENPALAVRLARHYAENGQGGKAASFLADNLGRYERSIQYREAMVRVNLSENNPAAAREAIAGLVSLRPEDVDVLRFALNGYILTDNLDRAVEMGKKLVEVAPDDNQHPLALAQLQVRSRDFDAALATMKKARNASPNDSELARTEASIYLLKNDMDGAMSVARDFQSVSFADGKEMEASLLARQGRIEDSILLLENALIEKPQSQLATGLYRARRQAGRTEAAVEGLKQWLTDNPGDRGATTVLAAGLLETGAYRDAETLYQALLIEDPRNAVLLNNMAWVRGQLRRPDAIDYAERAYMLKPDSALIADTYGWLLLQRDKVTEGLNILEAASKAAPDNVEIQAHYGIALSRAGQNEKAIEVLEAALDDGAGFAERKLAEETLRRLKGN</sequence>
<accession>A0A9J6PIJ7</accession>
<dbReference type="PANTHER" id="PTHR45586:SF1">
    <property type="entry name" value="LIPOPOLYSACCHARIDE ASSEMBLY PROTEIN B"/>
    <property type="match status" value="1"/>
</dbReference>
<dbReference type="Pfam" id="PF14559">
    <property type="entry name" value="TPR_19"/>
    <property type="match status" value="4"/>
</dbReference>
<evidence type="ECO:0000256" key="2">
    <source>
        <dbReference type="ARBA" id="ARBA00022803"/>
    </source>
</evidence>
<dbReference type="SUPFAM" id="SSF48452">
    <property type="entry name" value="TPR-like"/>
    <property type="match status" value="4"/>
</dbReference>
<dbReference type="PROSITE" id="PS51318">
    <property type="entry name" value="TAT"/>
    <property type="match status" value="1"/>
</dbReference>
<feature type="repeat" description="TPR" evidence="3">
    <location>
        <begin position="242"/>
        <end position="275"/>
    </location>
</feature>
<dbReference type="PROSITE" id="PS50005">
    <property type="entry name" value="TPR"/>
    <property type="match status" value="3"/>
</dbReference>
<feature type="repeat" description="TPR" evidence="3">
    <location>
        <begin position="140"/>
        <end position="173"/>
    </location>
</feature>
<dbReference type="NCBIfam" id="TIGR02917">
    <property type="entry name" value="PEP_TPR_lipo"/>
    <property type="match status" value="1"/>
</dbReference>
<dbReference type="PANTHER" id="PTHR45586">
    <property type="entry name" value="TPR REPEAT-CONTAINING PROTEIN PA4667"/>
    <property type="match status" value="1"/>
</dbReference>
<evidence type="ECO:0000313" key="5">
    <source>
        <dbReference type="EMBL" id="MCP1335906.1"/>
    </source>
</evidence>
<dbReference type="Gene3D" id="1.25.40.10">
    <property type="entry name" value="Tetratricopeptide repeat domain"/>
    <property type="match status" value="4"/>
</dbReference>
<dbReference type="AlphaFoldDB" id="A0A9J6PIJ7"/>
<feature type="chain" id="PRO_5039925049" evidence="4">
    <location>
        <begin position="34"/>
        <end position="932"/>
    </location>
</feature>
<dbReference type="InterPro" id="IPR019734">
    <property type="entry name" value="TPR_rpt"/>
</dbReference>
<dbReference type="InterPro" id="IPR051012">
    <property type="entry name" value="CellSynth/LPSAsmb/PSIAsmb"/>
</dbReference>
<dbReference type="Pfam" id="PF13432">
    <property type="entry name" value="TPR_16"/>
    <property type="match status" value="2"/>
</dbReference>
<keyword evidence="1" id="KW-0677">Repeat</keyword>
<evidence type="ECO:0000256" key="4">
    <source>
        <dbReference type="SAM" id="SignalP"/>
    </source>
</evidence>
<dbReference type="SMART" id="SM00028">
    <property type="entry name" value="TPR"/>
    <property type="match status" value="12"/>
</dbReference>
<proteinExistence type="predicted"/>
<dbReference type="Pfam" id="PF13176">
    <property type="entry name" value="TPR_7"/>
    <property type="match status" value="1"/>
</dbReference>
<dbReference type="PROSITE" id="PS51375">
    <property type="entry name" value="PPR"/>
    <property type="match status" value="1"/>
</dbReference>
<keyword evidence="6" id="KW-1185">Reference proteome</keyword>